<gene>
    <name evidence="1" type="ORF">DARMORV10_C08P01290.1</name>
</gene>
<protein>
    <submittedName>
        <fullName evidence="1">(rape) hypothetical protein</fullName>
    </submittedName>
</protein>
<dbReference type="EMBL" id="HG994372">
    <property type="protein sequence ID" value="CAF2105293.1"/>
    <property type="molecule type" value="Genomic_DNA"/>
</dbReference>
<name>A0A816U1Z7_BRANA</name>
<sequence length="68" mass="7425">MGIIFSQASTAFAVACFFITKESEKSALEMIKDKETKDLIAALSSNPSEAAVISLTTVDKRLTIREKQ</sequence>
<reference evidence="1" key="1">
    <citation type="submission" date="2021-01" db="EMBL/GenBank/DDBJ databases">
        <authorList>
            <consortium name="Genoscope - CEA"/>
            <person name="William W."/>
        </authorList>
    </citation>
    <scope>NUCLEOTIDE SEQUENCE</scope>
</reference>
<proteinExistence type="predicted"/>
<dbReference type="Proteomes" id="UP001295469">
    <property type="component" value="Chromosome C08"/>
</dbReference>
<organism evidence="1">
    <name type="scientific">Brassica napus</name>
    <name type="common">Rape</name>
    <dbReference type="NCBI Taxonomy" id="3708"/>
    <lineage>
        <taxon>Eukaryota</taxon>
        <taxon>Viridiplantae</taxon>
        <taxon>Streptophyta</taxon>
        <taxon>Embryophyta</taxon>
        <taxon>Tracheophyta</taxon>
        <taxon>Spermatophyta</taxon>
        <taxon>Magnoliopsida</taxon>
        <taxon>eudicotyledons</taxon>
        <taxon>Gunneridae</taxon>
        <taxon>Pentapetalae</taxon>
        <taxon>rosids</taxon>
        <taxon>malvids</taxon>
        <taxon>Brassicales</taxon>
        <taxon>Brassicaceae</taxon>
        <taxon>Brassiceae</taxon>
        <taxon>Brassica</taxon>
    </lineage>
</organism>
<evidence type="ECO:0000313" key="1">
    <source>
        <dbReference type="EMBL" id="CAF2105293.1"/>
    </source>
</evidence>
<dbReference type="AlphaFoldDB" id="A0A816U1Z7"/>
<accession>A0A816U1Z7</accession>